<reference evidence="1" key="1">
    <citation type="journal article" date="2022" name="New Phytol.">
        <title>Evolutionary transition to the ectomycorrhizal habit in the genomes of a hyperdiverse lineage of mushroom-forming fungi.</title>
        <authorList>
            <person name="Looney B."/>
            <person name="Miyauchi S."/>
            <person name="Morin E."/>
            <person name="Drula E."/>
            <person name="Courty P.E."/>
            <person name="Kohler A."/>
            <person name="Kuo A."/>
            <person name="LaButti K."/>
            <person name="Pangilinan J."/>
            <person name="Lipzen A."/>
            <person name="Riley R."/>
            <person name="Andreopoulos W."/>
            <person name="He G."/>
            <person name="Johnson J."/>
            <person name="Nolan M."/>
            <person name="Tritt A."/>
            <person name="Barry K.W."/>
            <person name="Grigoriev I.V."/>
            <person name="Nagy L.G."/>
            <person name="Hibbett D."/>
            <person name="Henrissat B."/>
            <person name="Matheny P.B."/>
            <person name="Labbe J."/>
            <person name="Martin F.M."/>
        </authorList>
    </citation>
    <scope>NUCLEOTIDE SEQUENCE</scope>
    <source>
        <strain evidence="1">BPL690</strain>
    </source>
</reference>
<dbReference type="EMBL" id="WTXG01000057">
    <property type="protein sequence ID" value="KAI0295600.1"/>
    <property type="molecule type" value="Genomic_DNA"/>
</dbReference>
<organism evidence="1 2">
    <name type="scientific">Multifurca ochricompacta</name>
    <dbReference type="NCBI Taxonomy" id="376703"/>
    <lineage>
        <taxon>Eukaryota</taxon>
        <taxon>Fungi</taxon>
        <taxon>Dikarya</taxon>
        <taxon>Basidiomycota</taxon>
        <taxon>Agaricomycotina</taxon>
        <taxon>Agaricomycetes</taxon>
        <taxon>Russulales</taxon>
        <taxon>Russulaceae</taxon>
        <taxon>Multifurca</taxon>
    </lineage>
</organism>
<keyword evidence="2" id="KW-1185">Reference proteome</keyword>
<dbReference type="Proteomes" id="UP001203297">
    <property type="component" value="Unassembled WGS sequence"/>
</dbReference>
<evidence type="ECO:0000313" key="2">
    <source>
        <dbReference type="Proteomes" id="UP001203297"/>
    </source>
</evidence>
<comment type="caution">
    <text evidence="1">The sequence shown here is derived from an EMBL/GenBank/DDBJ whole genome shotgun (WGS) entry which is preliminary data.</text>
</comment>
<gene>
    <name evidence="1" type="ORF">B0F90DRAFT_1144565</name>
</gene>
<dbReference type="AlphaFoldDB" id="A0AAD4LYW6"/>
<proteinExistence type="predicted"/>
<evidence type="ECO:0000313" key="1">
    <source>
        <dbReference type="EMBL" id="KAI0295600.1"/>
    </source>
</evidence>
<name>A0AAD4LYW6_9AGAM</name>
<protein>
    <submittedName>
        <fullName evidence="1">Uncharacterized protein</fullName>
    </submittedName>
</protein>
<accession>A0AAD4LYW6</accession>
<sequence length="408" mass="45455">MRHYLEKKTNSHICPPLQQITCRLPRLLTVWARPTLQNALRIITCCCSPPLPPPPPCTATNQDKTLHTDQDGGVYIPFNVERIDVLKFPPGKFSTGVTASSLWGPLTQRAVATGSTRSARETELWNACTHHHLPRKHWTNGQQKIVAGAAAVLVESKGGQQGTHRKPNKLTNLWCLGSELTQYDAELHTLAKTMEWSRERFTEVPLPLNLHFCLRNVALIQTIQSSAKKKKNNSNYLASILTNLKALTETYTGLGIHLVWIPQIHDSEAQKEAHKVALQNMPIKTGPQTGSVIGENVLMTTPSSAPTPSETHPVGKTTLSSLLQLPLVAKKQQRPTLLMKHGLHSPKVGCQSCVQHVIFHCPSHAALCHELNIHPHPDEPCFPSYFHGRAHVFFKHFYNNIHKLPSNL</sequence>